<dbReference type="PANTHER" id="PTHR42760">
    <property type="entry name" value="SHORT-CHAIN DEHYDROGENASES/REDUCTASES FAMILY MEMBER"/>
    <property type="match status" value="1"/>
</dbReference>
<dbReference type="Gene3D" id="3.40.50.720">
    <property type="entry name" value="NAD(P)-binding Rossmann-like Domain"/>
    <property type="match status" value="1"/>
</dbReference>
<sequence>MTMHERPVAVVTGGAGALGLAICRRLARNGTTPILVDRDAARLAATASGLERESGIRPGTIALDLTAPDAPAAIMDRLAAEYGRLDVLVNNAGLSAGHRIGDVTLADWNAVLQINLTVPMLLCQAAIRFWKAQNAGAVVNMASRTWLSGSGPAYTASKAGLVGLTRSLAVQLGPMNVTANAVAPSFINTSFNHQTGPEFEARHLRLGVLARLCEPEDVANAVAFLASPEASFITGEVLHVAGGAQLAGRPQSVAL</sequence>
<dbReference type="PRINTS" id="PR00080">
    <property type="entry name" value="SDRFAMILY"/>
</dbReference>
<proteinExistence type="inferred from homology"/>
<keyword evidence="2" id="KW-0560">Oxidoreductase</keyword>
<dbReference type="RefSeq" id="WP_187779962.1">
    <property type="nucleotide sequence ID" value="NZ_JACTUZ010000104.1"/>
</dbReference>
<organism evidence="3 4">
    <name type="scientific">Pseudoroseomonas ludipueritiae</name>
    <dbReference type="NCBI Taxonomy" id="198093"/>
    <lineage>
        <taxon>Bacteria</taxon>
        <taxon>Pseudomonadati</taxon>
        <taxon>Pseudomonadota</taxon>
        <taxon>Alphaproteobacteria</taxon>
        <taxon>Acetobacterales</taxon>
        <taxon>Acetobacteraceae</taxon>
        <taxon>Pseudoroseomonas</taxon>
    </lineage>
</organism>
<dbReference type="InterPro" id="IPR036291">
    <property type="entry name" value="NAD(P)-bd_dom_sf"/>
</dbReference>
<accession>A0ABR7RAV0</accession>
<dbReference type="CDD" id="cd05233">
    <property type="entry name" value="SDR_c"/>
    <property type="match status" value="1"/>
</dbReference>
<evidence type="ECO:0000256" key="2">
    <source>
        <dbReference type="ARBA" id="ARBA00023002"/>
    </source>
</evidence>
<dbReference type="Proteomes" id="UP000603940">
    <property type="component" value="Unassembled WGS sequence"/>
</dbReference>
<protein>
    <submittedName>
        <fullName evidence="3">SDR family oxidoreductase</fullName>
    </submittedName>
</protein>
<evidence type="ECO:0000256" key="1">
    <source>
        <dbReference type="ARBA" id="ARBA00006484"/>
    </source>
</evidence>
<keyword evidence="4" id="KW-1185">Reference proteome</keyword>
<comment type="similarity">
    <text evidence="1">Belongs to the short-chain dehydrogenases/reductases (SDR) family.</text>
</comment>
<comment type="caution">
    <text evidence="3">The sequence shown here is derived from an EMBL/GenBank/DDBJ whole genome shotgun (WGS) entry which is preliminary data.</text>
</comment>
<dbReference type="SUPFAM" id="SSF51735">
    <property type="entry name" value="NAD(P)-binding Rossmann-fold domains"/>
    <property type="match status" value="1"/>
</dbReference>
<gene>
    <name evidence="3" type="ORF">IBL25_18280</name>
</gene>
<evidence type="ECO:0000313" key="4">
    <source>
        <dbReference type="Proteomes" id="UP000603940"/>
    </source>
</evidence>
<reference evidence="3 4" key="1">
    <citation type="journal article" date="2009" name="Int. J. Syst. Evol. Microbiol.">
        <title>Transfer of Teichococcus ludipueritiae and Muricoccus roseus to the genus Roseomonas, as Roseomonas ludipueritiae comb. nov. and Roseomonas rosea comb. nov., respectively, and emended description of the genus Roseomonas.</title>
        <authorList>
            <person name="Sanchez-Porro C."/>
            <person name="Gallego V."/>
            <person name="Busse H.J."/>
            <person name="Kampfer P."/>
            <person name="Ventosa A."/>
        </authorList>
    </citation>
    <scope>NUCLEOTIDE SEQUENCE [LARGE SCALE GENOMIC DNA]</scope>
    <source>
        <strain evidence="3 4">DSM 14915</strain>
    </source>
</reference>
<dbReference type="EMBL" id="JACTUZ010000104">
    <property type="protein sequence ID" value="MBC9178895.1"/>
    <property type="molecule type" value="Genomic_DNA"/>
</dbReference>
<dbReference type="PRINTS" id="PR00081">
    <property type="entry name" value="GDHRDH"/>
</dbReference>
<name>A0ABR7RAV0_9PROT</name>
<evidence type="ECO:0000313" key="3">
    <source>
        <dbReference type="EMBL" id="MBC9178895.1"/>
    </source>
</evidence>
<dbReference type="InterPro" id="IPR002347">
    <property type="entry name" value="SDR_fam"/>
</dbReference>
<dbReference type="PANTHER" id="PTHR42760:SF133">
    <property type="entry name" value="3-OXOACYL-[ACYL-CARRIER-PROTEIN] REDUCTASE"/>
    <property type="match status" value="1"/>
</dbReference>
<dbReference type="Pfam" id="PF13561">
    <property type="entry name" value="adh_short_C2"/>
    <property type="match status" value="1"/>
</dbReference>